<dbReference type="EMBL" id="LAZR01000176">
    <property type="protein sequence ID" value="KKN84082.1"/>
    <property type="molecule type" value="Genomic_DNA"/>
</dbReference>
<evidence type="ECO:0000256" key="3">
    <source>
        <dbReference type="ARBA" id="ARBA00022777"/>
    </source>
</evidence>
<dbReference type="CDD" id="cd07781">
    <property type="entry name" value="ASKHA_NBD_FGGY_L-RBK"/>
    <property type="match status" value="1"/>
</dbReference>
<sequence>MTHNKIVLGIDFGSTAVRILSMELKSGKVLNTTDQAYEEGEHGIFLSPENNLVARQKPSDYIRSMKKALKKTMLQNKVLGLEMSSVSGIGVDATGSTPLPITREMCPLSDLDEFKDNLNAYAWMWKDHSSHTEAEFITETIAKNRPRYLEKIGGTYSSEWFWAKILHCKNIDEKVFDAAYTWIELSDFIPAMLTGCDDALTVKRNICAAGHKGLYNEEWGGFPDKQFIEEVDFSLLRILQTLPAQTLSIANTSGTLSKKWAEEFDMTEGIPVGMGILDAHAGAIGSGIKNGSLVKIIGTSTCDLVLADLNSTKSNIKGVASVAEESVLPSYYGIEAGQSAVGDILDWFVKVILNNKKSHSELTLEAEKLKAGSSGLIALDWNNGNRSILSDPMLSGLVIGQSLQTKNFEIYRALIESTAFGARTIIEDMERQGVVINEVVNCGGITHKNSLFMQIYADVINKPMKIAASNETVALGAAIIGAHAAYIAEDAPISFNALQDKSCKVLKKVYTPITKNVQTYNEIYNLYKKLHDAFGIEGTNIEMFGIMKNLIQIKNKAAKNEQ</sequence>
<dbReference type="InterPro" id="IPR018485">
    <property type="entry name" value="FGGY_C"/>
</dbReference>
<dbReference type="SUPFAM" id="SSF53067">
    <property type="entry name" value="Actin-like ATPase domain"/>
    <property type="match status" value="2"/>
</dbReference>
<dbReference type="Pfam" id="PF02782">
    <property type="entry name" value="FGGY_C"/>
    <property type="match status" value="1"/>
</dbReference>
<evidence type="ECO:0000313" key="9">
    <source>
        <dbReference type="EMBL" id="KKN84082.1"/>
    </source>
</evidence>
<proteinExistence type="predicted"/>
<dbReference type="Gene3D" id="3.30.420.40">
    <property type="match status" value="2"/>
</dbReference>
<evidence type="ECO:0000259" key="8">
    <source>
        <dbReference type="Pfam" id="PF02782"/>
    </source>
</evidence>
<evidence type="ECO:0000256" key="2">
    <source>
        <dbReference type="ARBA" id="ARBA00022741"/>
    </source>
</evidence>
<dbReference type="GO" id="GO:0019569">
    <property type="term" value="P:L-arabinose catabolic process to D-xylulose 5-phosphate"/>
    <property type="evidence" value="ECO:0007669"/>
    <property type="project" value="InterPro"/>
</dbReference>
<name>A0A0F9U9Q9_9ZZZZ</name>
<dbReference type="GO" id="GO:0005737">
    <property type="term" value="C:cytoplasm"/>
    <property type="evidence" value="ECO:0007669"/>
    <property type="project" value="TreeGrafter"/>
</dbReference>
<dbReference type="PIRSF" id="PIRSF000538">
    <property type="entry name" value="GlpK"/>
    <property type="match status" value="1"/>
</dbReference>
<evidence type="ECO:0000256" key="6">
    <source>
        <dbReference type="ARBA" id="ARBA00023277"/>
    </source>
</evidence>
<dbReference type="InterPro" id="IPR018484">
    <property type="entry name" value="FGGY_N"/>
</dbReference>
<protein>
    <recommendedName>
        <fullName evidence="10">Ribulokinase</fullName>
    </recommendedName>
</protein>
<organism evidence="9">
    <name type="scientific">marine sediment metagenome</name>
    <dbReference type="NCBI Taxonomy" id="412755"/>
    <lineage>
        <taxon>unclassified sequences</taxon>
        <taxon>metagenomes</taxon>
        <taxon>ecological metagenomes</taxon>
    </lineage>
</organism>
<comment type="caution">
    <text evidence="9">The sequence shown here is derived from an EMBL/GenBank/DDBJ whole genome shotgun (WGS) entry which is preliminary data.</text>
</comment>
<keyword evidence="4" id="KW-0067">ATP-binding</keyword>
<dbReference type="GO" id="GO:0019150">
    <property type="term" value="F:D-ribulokinase activity"/>
    <property type="evidence" value="ECO:0007669"/>
    <property type="project" value="TreeGrafter"/>
</dbReference>
<evidence type="ECO:0000256" key="4">
    <source>
        <dbReference type="ARBA" id="ARBA00022840"/>
    </source>
</evidence>
<keyword evidence="5" id="KW-0054">Arabinose catabolism</keyword>
<keyword evidence="1" id="KW-0808">Transferase</keyword>
<dbReference type="Pfam" id="PF00370">
    <property type="entry name" value="FGGY_N"/>
    <property type="match status" value="1"/>
</dbReference>
<dbReference type="InterPro" id="IPR005929">
    <property type="entry name" value="Ribulokinase"/>
</dbReference>
<feature type="domain" description="Carbohydrate kinase FGGY C-terminal" evidence="8">
    <location>
        <begin position="295"/>
        <end position="485"/>
    </location>
</feature>
<evidence type="ECO:0000256" key="5">
    <source>
        <dbReference type="ARBA" id="ARBA00022935"/>
    </source>
</evidence>
<reference evidence="9" key="1">
    <citation type="journal article" date="2015" name="Nature">
        <title>Complex archaea that bridge the gap between prokaryotes and eukaryotes.</title>
        <authorList>
            <person name="Spang A."/>
            <person name="Saw J.H."/>
            <person name="Jorgensen S.L."/>
            <person name="Zaremba-Niedzwiedzka K."/>
            <person name="Martijn J."/>
            <person name="Lind A.E."/>
            <person name="van Eijk R."/>
            <person name="Schleper C."/>
            <person name="Guy L."/>
            <person name="Ettema T.J."/>
        </authorList>
    </citation>
    <scope>NUCLEOTIDE SEQUENCE</scope>
</reference>
<dbReference type="AlphaFoldDB" id="A0A0F9U9Q9"/>
<dbReference type="GO" id="GO:0008741">
    <property type="term" value="F:ribulokinase activity"/>
    <property type="evidence" value="ECO:0007669"/>
    <property type="project" value="InterPro"/>
</dbReference>
<accession>A0A0F9U9Q9</accession>
<dbReference type="GO" id="GO:0005524">
    <property type="term" value="F:ATP binding"/>
    <property type="evidence" value="ECO:0007669"/>
    <property type="project" value="UniProtKB-KW"/>
</dbReference>
<dbReference type="NCBIfam" id="NF003154">
    <property type="entry name" value="PRK04123.1"/>
    <property type="match status" value="1"/>
</dbReference>
<evidence type="ECO:0008006" key="10">
    <source>
        <dbReference type="Google" id="ProtNLM"/>
    </source>
</evidence>
<evidence type="ECO:0000256" key="1">
    <source>
        <dbReference type="ARBA" id="ARBA00022679"/>
    </source>
</evidence>
<gene>
    <name evidence="9" type="ORF">LCGC14_0292890</name>
</gene>
<keyword evidence="3" id="KW-0418">Kinase</keyword>
<evidence type="ECO:0000259" key="7">
    <source>
        <dbReference type="Pfam" id="PF00370"/>
    </source>
</evidence>
<dbReference type="InterPro" id="IPR000577">
    <property type="entry name" value="Carb_kinase_FGGY"/>
</dbReference>
<dbReference type="InterPro" id="IPR043129">
    <property type="entry name" value="ATPase_NBD"/>
</dbReference>
<feature type="domain" description="Carbohydrate kinase FGGY N-terminal" evidence="7">
    <location>
        <begin position="6"/>
        <end position="285"/>
    </location>
</feature>
<dbReference type="PANTHER" id="PTHR43435">
    <property type="entry name" value="RIBULOKINASE"/>
    <property type="match status" value="1"/>
</dbReference>
<dbReference type="PANTHER" id="PTHR43435:SF4">
    <property type="entry name" value="FGGY CARBOHYDRATE KINASE DOMAIN-CONTAINING PROTEIN"/>
    <property type="match status" value="1"/>
</dbReference>
<keyword evidence="2" id="KW-0547">Nucleotide-binding</keyword>
<keyword evidence="6" id="KW-0119">Carbohydrate metabolism</keyword>